<keyword evidence="3" id="KW-1003">Cell membrane</keyword>
<evidence type="ECO:0000313" key="10">
    <source>
        <dbReference type="Proteomes" id="UP001230145"/>
    </source>
</evidence>
<comment type="subcellular location">
    <subcellularLocation>
        <location evidence="1">Cell membrane</location>
        <topology evidence="1">Multi-pass membrane protein</topology>
    </subcellularLocation>
</comment>
<protein>
    <submittedName>
        <fullName evidence="9">RND superfamily putative drug exporter</fullName>
    </submittedName>
</protein>
<feature type="transmembrane region" description="Helical" evidence="7">
    <location>
        <begin position="556"/>
        <end position="580"/>
    </location>
</feature>
<evidence type="ECO:0000256" key="6">
    <source>
        <dbReference type="ARBA" id="ARBA00023136"/>
    </source>
</evidence>
<feature type="transmembrane region" description="Helical" evidence="7">
    <location>
        <begin position="371"/>
        <end position="390"/>
    </location>
</feature>
<dbReference type="PROSITE" id="PS50156">
    <property type="entry name" value="SSD"/>
    <property type="match status" value="1"/>
</dbReference>
<dbReference type="PANTHER" id="PTHR33406:SF6">
    <property type="entry name" value="MEMBRANE PROTEIN YDGH-RELATED"/>
    <property type="match status" value="1"/>
</dbReference>
<dbReference type="PANTHER" id="PTHR33406">
    <property type="entry name" value="MEMBRANE PROTEIN MJ1562-RELATED"/>
    <property type="match status" value="1"/>
</dbReference>
<feature type="transmembrane region" description="Helical" evidence="7">
    <location>
        <begin position="273"/>
        <end position="297"/>
    </location>
</feature>
<feature type="transmembrane region" description="Helical" evidence="7">
    <location>
        <begin position="233"/>
        <end position="252"/>
    </location>
</feature>
<dbReference type="InterPro" id="IPR004869">
    <property type="entry name" value="MMPL_dom"/>
</dbReference>
<reference evidence="9 10" key="1">
    <citation type="submission" date="2023-07" db="EMBL/GenBank/DDBJ databases">
        <title>Sequencing the genomes of 1000 actinobacteria strains.</title>
        <authorList>
            <person name="Klenk H.-P."/>
        </authorList>
    </citation>
    <scope>NUCLEOTIDE SEQUENCE [LARGE SCALE GENOMIC DNA]</scope>
    <source>
        <strain evidence="9 10">DSM 19515</strain>
    </source>
</reference>
<gene>
    <name evidence="9" type="ORF">J2S45_001442</name>
</gene>
<dbReference type="Pfam" id="PF03176">
    <property type="entry name" value="MMPL"/>
    <property type="match status" value="2"/>
</dbReference>
<evidence type="ECO:0000256" key="7">
    <source>
        <dbReference type="SAM" id="Phobius"/>
    </source>
</evidence>
<dbReference type="InterPro" id="IPR000731">
    <property type="entry name" value="SSD"/>
</dbReference>
<evidence type="ECO:0000256" key="4">
    <source>
        <dbReference type="ARBA" id="ARBA00022692"/>
    </source>
</evidence>
<evidence type="ECO:0000313" key="9">
    <source>
        <dbReference type="EMBL" id="MDP9832763.1"/>
    </source>
</evidence>
<comment type="similarity">
    <text evidence="2">Belongs to the resistance-nodulation-cell division (RND) (TC 2.A.6) family. MmpL subfamily.</text>
</comment>
<feature type="transmembrane region" description="Helical" evidence="7">
    <location>
        <begin position="592"/>
        <end position="613"/>
    </location>
</feature>
<feature type="transmembrane region" description="Helical" evidence="7">
    <location>
        <begin position="200"/>
        <end position="221"/>
    </location>
</feature>
<evidence type="ECO:0000259" key="8">
    <source>
        <dbReference type="PROSITE" id="PS50156"/>
    </source>
</evidence>
<name>A0ABT9PJ77_9ACTO</name>
<evidence type="ECO:0000256" key="3">
    <source>
        <dbReference type="ARBA" id="ARBA00022475"/>
    </source>
</evidence>
<dbReference type="RefSeq" id="WP_307634988.1">
    <property type="nucleotide sequence ID" value="NZ_JAUSQL010000001.1"/>
</dbReference>
<evidence type="ECO:0000256" key="2">
    <source>
        <dbReference type="ARBA" id="ARBA00010157"/>
    </source>
</evidence>
<dbReference type="EMBL" id="JAUSQL010000001">
    <property type="protein sequence ID" value="MDP9832763.1"/>
    <property type="molecule type" value="Genomic_DNA"/>
</dbReference>
<accession>A0ABT9PJ77</accession>
<sequence length="716" mass="75473">MKTIRILIALACIGIWLVASGLGGPTFGTISEVSSNDRSTFLPASSESTKAAKKAEEFTDSSQVPAIVVASADQQFADKDVADLAIVAERLKEIEGVDEVVGPIPSHDSKAVEYITLINAESVNTVDVANQIRSVIADDSDSVFGAENLKSLEFHLTGPAGFAADLSEAFSGIDSMLLLVTLSVVFVILILVYRSILLPILVLLTAMAGLCGAIIAIYYLAKWDVIALNGMSQGIASILVIGATTDYSLLLVARHKEELHTNKSVFDAMKKAVRGSFSAITASALTVVLALLCLLASDLESNSSLGPIAAIGITFAWAAALTMLPALLYLFGRAAYWPSEVRYQGEVATSGEDEHGVWSKISNWVGHRPRAVWLCTLVLLAVGAAWLPTLKADGLANSEWVIGNTDSKMGQRLLNEHFDAGSGSPTTIVVSQGKADEVLRVVKGIDGVATATLTSSSGAPAGVAPMDEPAKVVNGDVLMQATLEVEADSTEAEDIVTQIRDQVRSIDDSALVGGTTATAIDTNDSARRDLQVIIPLVLVVVLVILMVLLRAVLLPILLIVATVVSFGTAMGVSALVFNHVFKFDGADPSVPLYGFVFLVALGIDYTIFLMARARQNTPSMGTRKAVLHSLAVTGGVITSAGIVLAATFAALAVVPLVMMAQTAFIVAFGVLVDTLIVRTLLIPGLVLDIGPNVWWPFRKKAEAISASHQVADGARW</sequence>
<dbReference type="Proteomes" id="UP001230145">
    <property type="component" value="Unassembled WGS sequence"/>
</dbReference>
<dbReference type="InterPro" id="IPR050545">
    <property type="entry name" value="Mycobact_MmpL"/>
</dbReference>
<keyword evidence="10" id="KW-1185">Reference proteome</keyword>
<keyword evidence="5 7" id="KW-1133">Transmembrane helix</keyword>
<feature type="transmembrane region" description="Helical" evidence="7">
    <location>
        <begin position="625"/>
        <end position="658"/>
    </location>
</feature>
<keyword evidence="4 7" id="KW-0812">Transmembrane</keyword>
<feature type="transmembrane region" description="Helical" evidence="7">
    <location>
        <begin position="176"/>
        <end position="193"/>
    </location>
</feature>
<feature type="transmembrane region" description="Helical" evidence="7">
    <location>
        <begin position="309"/>
        <end position="332"/>
    </location>
</feature>
<evidence type="ECO:0000256" key="5">
    <source>
        <dbReference type="ARBA" id="ARBA00022989"/>
    </source>
</evidence>
<evidence type="ECO:0000256" key="1">
    <source>
        <dbReference type="ARBA" id="ARBA00004651"/>
    </source>
</evidence>
<feature type="transmembrane region" description="Helical" evidence="7">
    <location>
        <begin position="532"/>
        <end position="549"/>
    </location>
</feature>
<proteinExistence type="inferred from homology"/>
<comment type="caution">
    <text evidence="9">The sequence shown here is derived from an EMBL/GenBank/DDBJ whole genome shotgun (WGS) entry which is preliminary data.</text>
</comment>
<dbReference type="Gene3D" id="1.20.1640.10">
    <property type="entry name" value="Multidrug efflux transporter AcrB transmembrane domain"/>
    <property type="match status" value="2"/>
</dbReference>
<feature type="domain" description="SSD" evidence="8">
    <location>
        <begin position="554"/>
        <end position="687"/>
    </location>
</feature>
<keyword evidence="6 7" id="KW-0472">Membrane</keyword>
<dbReference type="SUPFAM" id="SSF82866">
    <property type="entry name" value="Multidrug efflux transporter AcrB transmembrane domain"/>
    <property type="match status" value="2"/>
</dbReference>
<organism evidence="9 10">
    <name type="scientific">Trueperella abortisuis</name>
    <dbReference type="NCBI Taxonomy" id="445930"/>
    <lineage>
        <taxon>Bacteria</taxon>
        <taxon>Bacillati</taxon>
        <taxon>Actinomycetota</taxon>
        <taxon>Actinomycetes</taxon>
        <taxon>Actinomycetales</taxon>
        <taxon>Actinomycetaceae</taxon>
        <taxon>Trueperella</taxon>
    </lineage>
</organism>